<dbReference type="FunFam" id="3.30.160.60:FF:001506">
    <property type="entry name" value="Zinc finger protein"/>
    <property type="match status" value="1"/>
</dbReference>
<protein>
    <recommendedName>
        <fullName evidence="13">C2H2-type domain-containing protein</fullName>
    </recommendedName>
</protein>
<feature type="compositionally biased region" description="Low complexity" evidence="12">
    <location>
        <begin position="278"/>
        <end position="290"/>
    </location>
</feature>
<feature type="region of interest" description="Disordered" evidence="12">
    <location>
        <begin position="264"/>
        <end position="290"/>
    </location>
</feature>
<evidence type="ECO:0000259" key="13">
    <source>
        <dbReference type="PROSITE" id="PS50157"/>
    </source>
</evidence>
<keyword evidence="6" id="KW-0862">Zinc</keyword>
<evidence type="ECO:0000256" key="3">
    <source>
        <dbReference type="ARBA" id="ARBA00022723"/>
    </source>
</evidence>
<dbReference type="Gene3D" id="3.30.160.60">
    <property type="entry name" value="Classic Zinc Finger"/>
    <property type="match status" value="2"/>
</dbReference>
<name>A0A4U5M7K0_STECR</name>
<feature type="region of interest" description="Disordered" evidence="12">
    <location>
        <begin position="471"/>
        <end position="494"/>
    </location>
</feature>
<evidence type="ECO:0000256" key="11">
    <source>
        <dbReference type="PROSITE-ProRule" id="PRU00042"/>
    </source>
</evidence>
<dbReference type="SMART" id="SM00355">
    <property type="entry name" value="ZnF_C2H2"/>
    <property type="match status" value="4"/>
</dbReference>
<feature type="domain" description="C2H2-type" evidence="13">
    <location>
        <begin position="67"/>
        <end position="85"/>
    </location>
</feature>
<evidence type="ECO:0000256" key="7">
    <source>
        <dbReference type="ARBA" id="ARBA00023015"/>
    </source>
</evidence>
<dbReference type="Proteomes" id="UP000298663">
    <property type="component" value="Unassembled WGS sequence"/>
</dbReference>
<dbReference type="InterPro" id="IPR013087">
    <property type="entry name" value="Znf_C2H2_type"/>
</dbReference>
<keyword evidence="3" id="KW-0479">Metal-binding</keyword>
<feature type="compositionally biased region" description="Polar residues" evidence="12">
    <location>
        <begin position="1"/>
        <end position="39"/>
    </location>
</feature>
<evidence type="ECO:0000256" key="9">
    <source>
        <dbReference type="ARBA" id="ARBA00023163"/>
    </source>
</evidence>
<evidence type="ECO:0000256" key="6">
    <source>
        <dbReference type="ARBA" id="ARBA00022833"/>
    </source>
</evidence>
<gene>
    <name evidence="14" type="ORF">L596_025073</name>
</gene>
<dbReference type="PROSITE" id="PS00028">
    <property type="entry name" value="ZINC_FINGER_C2H2_1"/>
    <property type="match status" value="2"/>
</dbReference>
<evidence type="ECO:0000256" key="8">
    <source>
        <dbReference type="ARBA" id="ARBA00023125"/>
    </source>
</evidence>
<dbReference type="PANTHER" id="PTHR24379:SF121">
    <property type="entry name" value="C2H2-TYPE DOMAIN-CONTAINING PROTEIN"/>
    <property type="match status" value="1"/>
</dbReference>
<sequence>MLAPQHQQQLHPSQNSRFSGPSTSRDYAQPSTSNAYFGNQQPSTSSQQPSTSTQYFYRSPVYTTVTYQCSECQKKFDTREELYVHCEECLVELFENEAMNAYADVSTPPQRTVPQPSYRPPVQVPAGIVAKSTNPVAPSQNVAKLKTAEINGITVTPTPPSMARNYSNQQVMMQPIYYEEEVDPWIQSEAFVEEHPQNVVETVENVVEYAPEEPRKVDDCYATHPAVAESTAFTSSHGNRYYVTVETCNDIDGLDLFDVGEDVSVDNSEGLQPEEDQQPQLEPQEPVETPQQEQIYEFMDEGQFLQEAAPEPLPQLQSQVPLESYAPVEQPVTRAPRYQAVQSPQQPSTSSYANNSFPRPQTNGSNRRKEPHTRYKIKNLPQQAPRTTCEEGKPKMECPTCGLILYRHNFSTHYRIHTGEMPFSCEYCSKRFRTTSSLKVHIRAHTGEKPYQCPKCTYACITKRNLDRHIQNNHEKNNGEMPEGGPRYRRSRYRDGDGYGKPGVMWKPQTQTTFNQTPYNENYGRPIPIPVPINQPLGYDGHLEGDVVISSPYV</sequence>
<dbReference type="STRING" id="34508.A0A4U5M7K0"/>
<dbReference type="GO" id="GO:0000122">
    <property type="term" value="P:negative regulation of transcription by RNA polymerase II"/>
    <property type="evidence" value="ECO:0007669"/>
    <property type="project" value="UniProtKB-ARBA"/>
</dbReference>
<keyword evidence="9" id="KW-0804">Transcription</keyword>
<reference evidence="14 15" key="2">
    <citation type="journal article" date="2019" name="G3 (Bethesda)">
        <title>Hybrid Assembly of the Genome of the Entomopathogenic Nematode Steinernema carpocapsae Identifies the X-Chromosome.</title>
        <authorList>
            <person name="Serra L."/>
            <person name="Macchietto M."/>
            <person name="Macias-Munoz A."/>
            <person name="McGill C.J."/>
            <person name="Rodriguez I.M."/>
            <person name="Rodriguez B."/>
            <person name="Murad R."/>
            <person name="Mortazavi A."/>
        </authorList>
    </citation>
    <scope>NUCLEOTIDE SEQUENCE [LARGE SCALE GENOMIC DNA]</scope>
    <source>
        <strain evidence="14 15">ALL</strain>
    </source>
</reference>
<evidence type="ECO:0000256" key="1">
    <source>
        <dbReference type="ARBA" id="ARBA00004123"/>
    </source>
</evidence>
<feature type="domain" description="C2H2-type" evidence="13">
    <location>
        <begin position="423"/>
        <end position="450"/>
    </location>
</feature>
<feature type="compositionally biased region" description="Polar residues" evidence="12">
    <location>
        <begin position="340"/>
        <end position="365"/>
    </location>
</feature>
<dbReference type="GO" id="GO:0008270">
    <property type="term" value="F:zinc ion binding"/>
    <property type="evidence" value="ECO:0007669"/>
    <property type="project" value="UniProtKB-KW"/>
</dbReference>
<dbReference type="GO" id="GO:0005634">
    <property type="term" value="C:nucleus"/>
    <property type="evidence" value="ECO:0007669"/>
    <property type="project" value="UniProtKB-SubCell"/>
</dbReference>
<feature type="region of interest" description="Disordered" evidence="12">
    <location>
        <begin position="338"/>
        <end position="375"/>
    </location>
</feature>
<evidence type="ECO:0000256" key="12">
    <source>
        <dbReference type="SAM" id="MobiDB-lite"/>
    </source>
</evidence>
<evidence type="ECO:0000313" key="15">
    <source>
        <dbReference type="Proteomes" id="UP000298663"/>
    </source>
</evidence>
<dbReference type="PROSITE" id="PS50157">
    <property type="entry name" value="ZINC_FINGER_C2H2_2"/>
    <property type="match status" value="3"/>
</dbReference>
<evidence type="ECO:0000313" key="14">
    <source>
        <dbReference type="EMBL" id="TKR64563.1"/>
    </source>
</evidence>
<comment type="caution">
    <text evidence="14">The sequence shown here is derived from an EMBL/GenBank/DDBJ whole genome shotgun (WGS) entry which is preliminary data.</text>
</comment>
<proteinExistence type="inferred from homology"/>
<keyword evidence="15" id="KW-1185">Reference proteome</keyword>
<dbReference type="Pfam" id="PF00096">
    <property type="entry name" value="zf-C2H2"/>
    <property type="match status" value="2"/>
</dbReference>
<reference evidence="14 15" key="1">
    <citation type="journal article" date="2015" name="Genome Biol.">
        <title>Comparative genomics of Steinernema reveals deeply conserved gene regulatory networks.</title>
        <authorList>
            <person name="Dillman A.R."/>
            <person name="Macchietto M."/>
            <person name="Porter C.F."/>
            <person name="Rogers A."/>
            <person name="Williams B."/>
            <person name="Antoshechkin I."/>
            <person name="Lee M.M."/>
            <person name="Goodwin Z."/>
            <person name="Lu X."/>
            <person name="Lewis E.E."/>
            <person name="Goodrich-Blair H."/>
            <person name="Stock S.P."/>
            <person name="Adams B.J."/>
            <person name="Sternberg P.W."/>
            <person name="Mortazavi A."/>
        </authorList>
    </citation>
    <scope>NUCLEOTIDE SEQUENCE [LARGE SCALE GENOMIC DNA]</scope>
    <source>
        <strain evidence="14 15">ALL</strain>
    </source>
</reference>
<keyword evidence="10" id="KW-0539">Nucleus</keyword>
<dbReference type="SUPFAM" id="SSF57667">
    <property type="entry name" value="beta-beta-alpha zinc fingers"/>
    <property type="match status" value="1"/>
</dbReference>
<dbReference type="PANTHER" id="PTHR24379">
    <property type="entry name" value="KRAB AND ZINC FINGER DOMAIN-CONTAINING"/>
    <property type="match status" value="1"/>
</dbReference>
<dbReference type="GO" id="GO:0003677">
    <property type="term" value="F:DNA binding"/>
    <property type="evidence" value="ECO:0007669"/>
    <property type="project" value="UniProtKB-KW"/>
</dbReference>
<evidence type="ECO:0000256" key="4">
    <source>
        <dbReference type="ARBA" id="ARBA00022737"/>
    </source>
</evidence>
<keyword evidence="4" id="KW-0677">Repeat</keyword>
<keyword evidence="7" id="KW-0805">Transcription regulation</keyword>
<keyword evidence="5 11" id="KW-0863">Zinc-finger</keyword>
<dbReference type="InterPro" id="IPR036236">
    <property type="entry name" value="Znf_C2H2_sf"/>
</dbReference>
<feature type="region of interest" description="Disordered" evidence="12">
    <location>
        <begin position="1"/>
        <end position="53"/>
    </location>
</feature>
<comment type="similarity">
    <text evidence="2">Belongs to the krueppel C2H2-type zinc-finger protein family.</text>
</comment>
<evidence type="ECO:0000256" key="10">
    <source>
        <dbReference type="ARBA" id="ARBA00023242"/>
    </source>
</evidence>
<comment type="subcellular location">
    <subcellularLocation>
        <location evidence="1">Nucleus</location>
    </subcellularLocation>
</comment>
<dbReference type="FunFam" id="3.30.160.60:FF:000446">
    <property type="entry name" value="Zinc finger protein"/>
    <property type="match status" value="1"/>
</dbReference>
<feature type="domain" description="C2H2-type" evidence="13">
    <location>
        <begin position="451"/>
        <end position="482"/>
    </location>
</feature>
<accession>A0A4U5M7K0</accession>
<dbReference type="OrthoDB" id="8113227at2759"/>
<keyword evidence="8" id="KW-0238">DNA-binding</keyword>
<evidence type="ECO:0000256" key="2">
    <source>
        <dbReference type="ARBA" id="ARBA00006991"/>
    </source>
</evidence>
<dbReference type="EMBL" id="AZBU02000009">
    <property type="protein sequence ID" value="TKR64563.1"/>
    <property type="molecule type" value="Genomic_DNA"/>
</dbReference>
<evidence type="ECO:0000256" key="5">
    <source>
        <dbReference type="ARBA" id="ARBA00022771"/>
    </source>
</evidence>
<organism evidence="14 15">
    <name type="scientific">Steinernema carpocapsae</name>
    <name type="common">Entomopathogenic nematode</name>
    <dbReference type="NCBI Taxonomy" id="34508"/>
    <lineage>
        <taxon>Eukaryota</taxon>
        <taxon>Metazoa</taxon>
        <taxon>Ecdysozoa</taxon>
        <taxon>Nematoda</taxon>
        <taxon>Chromadorea</taxon>
        <taxon>Rhabditida</taxon>
        <taxon>Tylenchina</taxon>
        <taxon>Panagrolaimomorpha</taxon>
        <taxon>Strongyloidoidea</taxon>
        <taxon>Steinernematidae</taxon>
        <taxon>Steinernema</taxon>
    </lineage>
</organism>
<feature type="compositionally biased region" description="Low complexity" evidence="12">
    <location>
        <begin position="40"/>
        <end position="53"/>
    </location>
</feature>
<dbReference type="AlphaFoldDB" id="A0A4U5M7K0"/>